<keyword evidence="1 5" id="KW-0489">Methyltransferase</keyword>
<dbReference type="InterPro" id="IPR050320">
    <property type="entry name" value="N5-glutamine_MTase"/>
</dbReference>
<dbReference type="EC" id="2.1.1.297" evidence="5"/>
<feature type="domain" description="Methyltransferase small" evidence="6">
    <location>
        <begin position="120"/>
        <end position="206"/>
    </location>
</feature>
<gene>
    <name evidence="5 8" type="primary">prmC</name>
    <name evidence="8" type="ORF">K8V90_09225</name>
</gene>
<dbReference type="InterPro" id="IPR040758">
    <property type="entry name" value="PrmC_N"/>
</dbReference>
<dbReference type="Proteomes" id="UP000776700">
    <property type="component" value="Unassembled WGS sequence"/>
</dbReference>
<dbReference type="EMBL" id="DYUB01000291">
    <property type="protein sequence ID" value="HJG97268.1"/>
    <property type="molecule type" value="Genomic_DNA"/>
</dbReference>
<accession>A0A921T079</accession>
<reference evidence="8" key="2">
    <citation type="submission" date="2021-09" db="EMBL/GenBank/DDBJ databases">
        <authorList>
            <person name="Gilroy R."/>
        </authorList>
    </citation>
    <scope>NUCLEOTIDE SEQUENCE</scope>
    <source>
        <strain evidence="8">1277</strain>
    </source>
</reference>
<proteinExistence type="inferred from homology"/>
<comment type="function">
    <text evidence="5">Methylates the class 1 translation termination release factors RF1/PrfA and RF2/PrfB on the glutamine residue of the universally conserved GGQ motif.</text>
</comment>
<feature type="binding site" evidence="5">
    <location>
        <begin position="128"/>
        <end position="132"/>
    </location>
    <ligand>
        <name>S-adenosyl-L-methionine</name>
        <dbReference type="ChEBI" id="CHEBI:59789"/>
    </ligand>
</feature>
<dbReference type="PROSITE" id="PS00092">
    <property type="entry name" value="N6_MTASE"/>
    <property type="match status" value="1"/>
</dbReference>
<dbReference type="SUPFAM" id="SSF53335">
    <property type="entry name" value="S-adenosyl-L-methionine-dependent methyltransferases"/>
    <property type="match status" value="1"/>
</dbReference>
<comment type="catalytic activity">
    <reaction evidence="4 5">
        <text>L-glutaminyl-[peptide chain release factor] + S-adenosyl-L-methionine = N(5)-methyl-L-glutaminyl-[peptide chain release factor] + S-adenosyl-L-homocysteine + H(+)</text>
        <dbReference type="Rhea" id="RHEA:42896"/>
        <dbReference type="Rhea" id="RHEA-COMP:10271"/>
        <dbReference type="Rhea" id="RHEA-COMP:10272"/>
        <dbReference type="ChEBI" id="CHEBI:15378"/>
        <dbReference type="ChEBI" id="CHEBI:30011"/>
        <dbReference type="ChEBI" id="CHEBI:57856"/>
        <dbReference type="ChEBI" id="CHEBI:59789"/>
        <dbReference type="ChEBI" id="CHEBI:61891"/>
        <dbReference type="EC" id="2.1.1.297"/>
    </reaction>
</comment>
<feature type="binding site" evidence="5">
    <location>
        <position position="151"/>
    </location>
    <ligand>
        <name>S-adenosyl-L-methionine</name>
        <dbReference type="ChEBI" id="CHEBI:59789"/>
    </ligand>
</feature>
<dbReference type="GO" id="GO:0003676">
    <property type="term" value="F:nucleic acid binding"/>
    <property type="evidence" value="ECO:0007669"/>
    <property type="project" value="InterPro"/>
</dbReference>
<dbReference type="InterPro" id="IPR004556">
    <property type="entry name" value="HemK-like"/>
</dbReference>
<dbReference type="HAMAP" id="MF_02126">
    <property type="entry name" value="RF_methyltr_PrmC"/>
    <property type="match status" value="1"/>
</dbReference>
<dbReference type="PANTHER" id="PTHR18895">
    <property type="entry name" value="HEMK METHYLTRANSFERASE"/>
    <property type="match status" value="1"/>
</dbReference>
<evidence type="ECO:0000256" key="5">
    <source>
        <dbReference type="HAMAP-Rule" id="MF_02126"/>
    </source>
</evidence>
<dbReference type="AlphaFoldDB" id="A0A921T079"/>
<evidence type="ECO:0000256" key="4">
    <source>
        <dbReference type="ARBA" id="ARBA00048391"/>
    </source>
</evidence>
<dbReference type="NCBIfam" id="TIGR00536">
    <property type="entry name" value="hemK_fam"/>
    <property type="match status" value="1"/>
</dbReference>
<dbReference type="CDD" id="cd02440">
    <property type="entry name" value="AdoMet_MTases"/>
    <property type="match status" value="1"/>
</dbReference>
<dbReference type="InterPro" id="IPR007848">
    <property type="entry name" value="Small_mtfrase_dom"/>
</dbReference>
<dbReference type="InterPro" id="IPR019874">
    <property type="entry name" value="RF_methyltr_PrmC"/>
</dbReference>
<dbReference type="Gene3D" id="1.10.8.10">
    <property type="entry name" value="DNA helicase RuvA subunit, C-terminal domain"/>
    <property type="match status" value="1"/>
</dbReference>
<dbReference type="InterPro" id="IPR029063">
    <property type="entry name" value="SAM-dependent_MTases_sf"/>
</dbReference>
<evidence type="ECO:0000259" key="7">
    <source>
        <dbReference type="Pfam" id="PF17827"/>
    </source>
</evidence>
<reference evidence="8" key="1">
    <citation type="journal article" date="2021" name="PeerJ">
        <title>Extensive microbial diversity within the chicken gut microbiome revealed by metagenomics and culture.</title>
        <authorList>
            <person name="Gilroy R."/>
            <person name="Ravi A."/>
            <person name="Getino M."/>
            <person name="Pursley I."/>
            <person name="Horton D.L."/>
            <person name="Alikhan N.F."/>
            <person name="Baker D."/>
            <person name="Gharbi K."/>
            <person name="Hall N."/>
            <person name="Watson M."/>
            <person name="Adriaenssens E.M."/>
            <person name="Foster-Nyarko E."/>
            <person name="Jarju S."/>
            <person name="Secka A."/>
            <person name="Antonio M."/>
            <person name="Oren A."/>
            <person name="Chaudhuri R.R."/>
            <person name="La Ragione R."/>
            <person name="Hildebrand F."/>
            <person name="Pallen M.J."/>
        </authorList>
    </citation>
    <scope>NUCLEOTIDE SEQUENCE</scope>
    <source>
        <strain evidence="8">1277</strain>
    </source>
</reference>
<dbReference type="NCBIfam" id="TIGR03534">
    <property type="entry name" value="RF_mod_PrmC"/>
    <property type="match status" value="1"/>
</dbReference>
<comment type="caution">
    <text evidence="5">Lacks conserved residue(s) required for the propagation of feature annotation.</text>
</comment>
<evidence type="ECO:0000313" key="9">
    <source>
        <dbReference type="Proteomes" id="UP000776700"/>
    </source>
</evidence>
<evidence type="ECO:0000256" key="2">
    <source>
        <dbReference type="ARBA" id="ARBA00022679"/>
    </source>
</evidence>
<protein>
    <recommendedName>
        <fullName evidence="5">Release factor glutamine methyltransferase</fullName>
        <shortName evidence="5">RF MTase</shortName>
        <ecNumber evidence="5">2.1.1.297</ecNumber>
    </recommendedName>
    <alternativeName>
        <fullName evidence="5">N5-glutamine methyltransferase PrmC</fullName>
    </alternativeName>
    <alternativeName>
        <fullName evidence="5">Protein-(glutamine-N5) MTase PrmC</fullName>
    </alternativeName>
    <alternativeName>
        <fullName evidence="5">Protein-glutamine N-methyltransferase PrmC</fullName>
    </alternativeName>
</protein>
<keyword evidence="2 5" id="KW-0808">Transferase</keyword>
<feature type="domain" description="Release factor glutamine methyltransferase N-terminal" evidence="7">
    <location>
        <begin position="15"/>
        <end position="82"/>
    </location>
</feature>
<dbReference type="PRINTS" id="PR00507">
    <property type="entry name" value="N12N6MTFRASE"/>
</dbReference>
<feature type="binding site" evidence="5">
    <location>
        <begin position="197"/>
        <end position="200"/>
    </location>
    <ligand>
        <name>substrate</name>
    </ligand>
</feature>
<evidence type="ECO:0000256" key="3">
    <source>
        <dbReference type="ARBA" id="ARBA00022691"/>
    </source>
</evidence>
<dbReference type="Gene3D" id="3.40.50.150">
    <property type="entry name" value="Vaccinia Virus protein VP39"/>
    <property type="match status" value="1"/>
</dbReference>
<dbReference type="PANTHER" id="PTHR18895:SF74">
    <property type="entry name" value="MTRF1L RELEASE FACTOR GLUTAMINE METHYLTRANSFERASE"/>
    <property type="match status" value="1"/>
</dbReference>
<dbReference type="Pfam" id="PF05175">
    <property type="entry name" value="MTS"/>
    <property type="match status" value="1"/>
</dbReference>
<dbReference type="Pfam" id="PF17827">
    <property type="entry name" value="PrmC_N"/>
    <property type="match status" value="1"/>
</dbReference>
<evidence type="ECO:0000259" key="6">
    <source>
        <dbReference type="Pfam" id="PF05175"/>
    </source>
</evidence>
<evidence type="ECO:0000256" key="1">
    <source>
        <dbReference type="ARBA" id="ARBA00022603"/>
    </source>
</evidence>
<feature type="binding site" evidence="5">
    <location>
        <position position="197"/>
    </location>
    <ligand>
        <name>S-adenosyl-L-methionine</name>
        <dbReference type="ChEBI" id="CHEBI:59789"/>
    </ligand>
</feature>
<comment type="caution">
    <text evidence="8">The sequence shown here is derived from an EMBL/GenBank/DDBJ whole genome shotgun (WGS) entry which is preliminary data.</text>
</comment>
<evidence type="ECO:0000313" key="8">
    <source>
        <dbReference type="EMBL" id="HJG97268.1"/>
    </source>
</evidence>
<keyword evidence="3 5" id="KW-0949">S-adenosyl-L-methionine</keyword>
<dbReference type="GO" id="GO:0032259">
    <property type="term" value="P:methylation"/>
    <property type="evidence" value="ECO:0007669"/>
    <property type="project" value="UniProtKB-KW"/>
</dbReference>
<sequence length="291" mass="33239">MKNKGDTMTIRDIIIKYSQELENISDTPRLDVELFLQKALGGVDRIYIHLNLNKELTKEQYGEFIEYINDRINGRPVAYIVGNREFMGLDFFVKEGVLIPRPDTETLVEEIIDLCKDKSEKIDILDIGTGSGAITVSLAKYIENSKVMSFDISDIPLEVGKINAINNKVDNKIEFIKSDLFSAIQDKQKQFDVIVSNPPYIPKKDIETLHTQVKDYEPYNALEGGEDGLDFYRNITKESVKYLKQDGILAYEVGHDQAEDVSEIMKSYGYTKIYKKKDIQGIDRVVIGFKL</sequence>
<dbReference type="InterPro" id="IPR002052">
    <property type="entry name" value="DNA_methylase_N6_adenine_CS"/>
</dbReference>
<dbReference type="GO" id="GO:0102559">
    <property type="term" value="F:peptide chain release factor N(5)-glutamine methyltransferase activity"/>
    <property type="evidence" value="ECO:0007669"/>
    <property type="project" value="UniProtKB-EC"/>
</dbReference>
<name>A0A921T079_9FIRM</name>
<organism evidence="8 9">
    <name type="scientific">Romboutsia timonensis</name>
    <dbReference type="NCBI Taxonomy" id="1776391"/>
    <lineage>
        <taxon>Bacteria</taxon>
        <taxon>Bacillati</taxon>
        <taxon>Bacillota</taxon>
        <taxon>Clostridia</taxon>
        <taxon>Peptostreptococcales</taxon>
        <taxon>Peptostreptococcaceae</taxon>
        <taxon>Romboutsia</taxon>
    </lineage>
</organism>
<comment type="similarity">
    <text evidence="5">Belongs to the protein N5-glutamine methyltransferase family. PrmC subfamily.</text>
</comment>